<protein>
    <submittedName>
        <fullName evidence="1">Uncharacterized protein</fullName>
    </submittedName>
</protein>
<proteinExistence type="predicted"/>
<comment type="caution">
    <text evidence="1">The sequence shown here is derived from an EMBL/GenBank/DDBJ whole genome shotgun (WGS) entry which is preliminary data.</text>
</comment>
<sequence length="73" mass="8028">MELIDRGFANNSKPLIISSDLLVDDQVTTGSISGGTHDRNASMVLAFLGSFDILVSYYVCYDDDKDSTMVYIL</sequence>
<gene>
    <name evidence="1" type="ORF">HICCMSTLAB_LOCUS11400</name>
</gene>
<accession>A0A8J2HP57</accession>
<organism evidence="1 2">
    <name type="scientific">Cotesia congregata</name>
    <name type="common">Parasitoid wasp</name>
    <name type="synonym">Apanteles congregatus</name>
    <dbReference type="NCBI Taxonomy" id="51543"/>
    <lineage>
        <taxon>Eukaryota</taxon>
        <taxon>Metazoa</taxon>
        <taxon>Ecdysozoa</taxon>
        <taxon>Arthropoda</taxon>
        <taxon>Hexapoda</taxon>
        <taxon>Insecta</taxon>
        <taxon>Pterygota</taxon>
        <taxon>Neoptera</taxon>
        <taxon>Endopterygota</taxon>
        <taxon>Hymenoptera</taxon>
        <taxon>Apocrita</taxon>
        <taxon>Ichneumonoidea</taxon>
        <taxon>Braconidae</taxon>
        <taxon>Microgastrinae</taxon>
        <taxon>Cotesia</taxon>
    </lineage>
</organism>
<evidence type="ECO:0000313" key="1">
    <source>
        <dbReference type="EMBL" id="CAG5103219.1"/>
    </source>
</evidence>
<keyword evidence="2" id="KW-1185">Reference proteome</keyword>
<dbReference type="Proteomes" id="UP000786811">
    <property type="component" value="Unassembled WGS sequence"/>
</dbReference>
<reference evidence="1" key="1">
    <citation type="submission" date="2021-04" db="EMBL/GenBank/DDBJ databases">
        <authorList>
            <person name="Chebbi M.A.C M."/>
        </authorList>
    </citation>
    <scope>NUCLEOTIDE SEQUENCE</scope>
</reference>
<name>A0A8J2HP57_COTCN</name>
<evidence type="ECO:0000313" key="2">
    <source>
        <dbReference type="Proteomes" id="UP000786811"/>
    </source>
</evidence>
<dbReference type="EMBL" id="CAJNRD030001123">
    <property type="protein sequence ID" value="CAG5103219.1"/>
    <property type="molecule type" value="Genomic_DNA"/>
</dbReference>
<dbReference type="AlphaFoldDB" id="A0A8J2HP57"/>